<dbReference type="Proteomes" id="UP001165065">
    <property type="component" value="Unassembled WGS sequence"/>
</dbReference>
<proteinExistence type="predicted"/>
<evidence type="ECO:0000313" key="3">
    <source>
        <dbReference type="EMBL" id="GMI46096.1"/>
    </source>
</evidence>
<reference evidence="4" key="1">
    <citation type="journal article" date="2023" name="Commun. Biol.">
        <title>Genome analysis of Parmales, the sister group of diatoms, reveals the evolutionary specialization of diatoms from phago-mixotrophs to photoautotrophs.</title>
        <authorList>
            <person name="Ban H."/>
            <person name="Sato S."/>
            <person name="Yoshikawa S."/>
            <person name="Yamada K."/>
            <person name="Nakamura Y."/>
            <person name="Ichinomiya M."/>
            <person name="Sato N."/>
            <person name="Blanc-Mathieu R."/>
            <person name="Endo H."/>
            <person name="Kuwata A."/>
            <person name="Ogata H."/>
        </authorList>
    </citation>
    <scope>NUCLEOTIDE SEQUENCE [LARGE SCALE GENOMIC DNA]</scope>
</reference>
<organism evidence="3 4">
    <name type="scientific">Triparma columacea</name>
    <dbReference type="NCBI Taxonomy" id="722753"/>
    <lineage>
        <taxon>Eukaryota</taxon>
        <taxon>Sar</taxon>
        <taxon>Stramenopiles</taxon>
        <taxon>Ochrophyta</taxon>
        <taxon>Bolidophyceae</taxon>
        <taxon>Parmales</taxon>
        <taxon>Triparmaceae</taxon>
        <taxon>Triparma</taxon>
    </lineage>
</organism>
<evidence type="ECO:0000256" key="1">
    <source>
        <dbReference type="SAM" id="Coils"/>
    </source>
</evidence>
<feature type="region of interest" description="Disordered" evidence="2">
    <location>
        <begin position="986"/>
        <end position="1006"/>
    </location>
</feature>
<name>A0A9W7GHP5_9STRA</name>
<gene>
    <name evidence="3" type="ORF">TrCOL_g7912</name>
</gene>
<feature type="compositionally biased region" description="Basic and acidic residues" evidence="2">
    <location>
        <begin position="499"/>
        <end position="520"/>
    </location>
</feature>
<dbReference type="PANTHER" id="PTHR34894">
    <property type="entry name" value="SAM-DEPENDENT METHYLTRANSFERASE RSMI, CONSERVED SITE"/>
    <property type="match status" value="1"/>
</dbReference>
<feature type="region of interest" description="Disordered" evidence="2">
    <location>
        <begin position="90"/>
        <end position="109"/>
    </location>
</feature>
<accession>A0A9W7GHP5</accession>
<sequence length="1006" mass="114133">MTKGAGPNEPFRPIVQISESYDFTSNSPTQPSVASKQGLYSTRGPTPRGSRLIKSSNVGGSSHSAGGRGVTGDTVSVMTNDSKIVKSKARASDFLKQSHNKRKSMKPAVNKDVSYRKDVNKGGLLSRIPPSLIPRHMAMTEKTFMPPENKDQECWYDDNEKVWVRVIFPRSVPSGRRDVELLERWLEEKLSECKREGEITGATMEEGVNEQLNVLMIGFREIVRQTAVGCAERGMLLDKIWKCISSLLDSVVSQMQETILSCEERMNALNIRASRHEADILEMNQRHEQEVRNLQQSIGHKWGKRVEVLKRALIESEERAGGIEGFRHIMKIWWPKFGHYSDSVLLEMVGGEGGDEEEEAEEEEENYLLPDEALAADIKRIVDKCLVNYSLVEKDEELDEHEGVQGQAQEQADAMMKMELPGTGSGGSKERGKTVKENQSVFKNLMNVANNAKSDMEEMEKTMATKEREYKNEIRRLKQEVDGLKKRNSTLHNTLVKSTHVEPEKPPVEPESRFRDARRESALGGRANRRTKIGEGGVSRLDRARKEGKILGPGRVQREMIRYIKQFMEWENERMEGLFVGGDGALGRCWWGFKERFRSFVRMKIMMKKPEDFWAVDEGWSTLTKSASHWSRHIEAATGKRCMDMFAKLLGVGGGKVGEDEQERLWLYMANMVHEHFSYALDDGDEALPVCKVPTEKGKRAFLKAVATFEQGGWRELPPKFVDDVKENIYKHSQEEFGGMWVDAFRLIEISCEGWSKYEGWLKKGLLLLARVANGGEHDGDCVSWSEFNIIVDIVQPSLAANMRMSLFYAFSEAAIKKEGREWEGEALAEVLLRYGLGLERLNVLFVQSLSGIKDNLDAKCGEALEIARENIDDITVAFAGNEERDVLREVEGRMIQVEELKDRVHRMGFADRDGIMHAYLAAIFLQHEIAHYAKAAREGTKGAAEFSTDNLSLAITMHNKLIERNKFNIWKNFWALNREKMEIETMSLASKSPPRSPSRSPNTLK</sequence>
<evidence type="ECO:0000256" key="2">
    <source>
        <dbReference type="SAM" id="MobiDB-lite"/>
    </source>
</evidence>
<comment type="caution">
    <text evidence="3">The sequence shown here is derived from an EMBL/GenBank/DDBJ whole genome shotgun (WGS) entry which is preliminary data.</text>
</comment>
<protein>
    <submittedName>
        <fullName evidence="3">Uncharacterized protein</fullName>
    </submittedName>
</protein>
<feature type="region of interest" description="Disordered" evidence="2">
    <location>
        <begin position="498"/>
        <end position="520"/>
    </location>
</feature>
<feature type="compositionally biased region" description="Polar residues" evidence="2">
    <location>
        <begin position="53"/>
        <end position="64"/>
    </location>
</feature>
<feature type="compositionally biased region" description="Polar residues" evidence="2">
    <location>
        <begin position="22"/>
        <end position="44"/>
    </location>
</feature>
<keyword evidence="4" id="KW-1185">Reference proteome</keyword>
<dbReference type="AlphaFoldDB" id="A0A9W7GHP5"/>
<feature type="coiled-coil region" evidence="1">
    <location>
        <begin position="442"/>
        <end position="494"/>
    </location>
</feature>
<dbReference type="EMBL" id="BRYA01000280">
    <property type="protein sequence ID" value="GMI46096.1"/>
    <property type="molecule type" value="Genomic_DNA"/>
</dbReference>
<feature type="region of interest" description="Disordered" evidence="2">
    <location>
        <begin position="22"/>
        <end position="76"/>
    </location>
</feature>
<dbReference type="PANTHER" id="PTHR34894:SF5">
    <property type="entry name" value="EF-HAND DOMAIN-CONTAINING PROTEIN"/>
    <property type="match status" value="1"/>
</dbReference>
<keyword evidence="1" id="KW-0175">Coiled coil</keyword>
<dbReference type="OrthoDB" id="193853at2759"/>
<evidence type="ECO:0000313" key="4">
    <source>
        <dbReference type="Proteomes" id="UP001165065"/>
    </source>
</evidence>
<feature type="coiled-coil region" evidence="1">
    <location>
        <begin position="252"/>
        <end position="297"/>
    </location>
</feature>